<feature type="compositionally biased region" description="Basic and acidic residues" evidence="1">
    <location>
        <begin position="481"/>
        <end position="495"/>
    </location>
</feature>
<feature type="compositionally biased region" description="Basic and acidic residues" evidence="1">
    <location>
        <begin position="578"/>
        <end position="619"/>
    </location>
</feature>
<organism evidence="2">
    <name type="scientific">Cacopsylla melanoneura</name>
    <dbReference type="NCBI Taxonomy" id="428564"/>
    <lineage>
        <taxon>Eukaryota</taxon>
        <taxon>Metazoa</taxon>
        <taxon>Ecdysozoa</taxon>
        <taxon>Arthropoda</taxon>
        <taxon>Hexapoda</taxon>
        <taxon>Insecta</taxon>
        <taxon>Pterygota</taxon>
        <taxon>Neoptera</taxon>
        <taxon>Paraneoptera</taxon>
        <taxon>Hemiptera</taxon>
        <taxon>Sternorrhyncha</taxon>
        <taxon>Psylloidea</taxon>
        <taxon>Psyllidae</taxon>
        <taxon>Psyllinae</taxon>
        <taxon>Cacopsylla</taxon>
    </lineage>
</organism>
<feature type="compositionally biased region" description="Low complexity" evidence="1">
    <location>
        <begin position="1743"/>
        <end position="1755"/>
    </location>
</feature>
<sequence length="1809" mass="204558">MKKIFVLLKDAGTDFLHTPPSSPIPSFEQSQPPSPVGLTTPAQPLSPFSQKMLTNVRLNPEPKTFYDHFTSFHENFVVHDAISDLFNPLKTIMKTNLGSETLDTGGSSYPVSDTQQFLETLRQQEAQYSVDSGKIDMFIKKSEVTLQIDSCSSQDQAKKCLEGKYESFMRELDTKDKQPVPSNLPFGNIPEEEKKQVSARVNALLRNILFLQNQSSSTDSERRTKVLEELNSLLSKIGNKKTDVPNRTETCVDKTQVSLEKPPKVSVTPEPPVPTLLPPPIPPPLFLSSNFISPPSGNIEEDDLDIDNLFKAAYSDLSLSSAMPSDKEPPSSKESDDQNENITTEETLVKGEPCRADEIKQPETVDVTNRPNSETKGEENMDIGTPEEDQDVSSDELGQVQTDKTVVSEKDTELPDDKKEITKEDKSDSVMSEGAVDTGTPVVVASEPEPEPSVESILLNAEKLVTEEMAIEVKETEAKMFREVEESEETPDKVPDNLQPDKVADNSASGKKAQENTSNAVQGLLTLLKLLQNEAIQKVVKNVLPTESKTVLPLSKIEQKQREREDLKKREREKRKKREMEEYKRKKAAREKERIEKEKLDRKRHQEESIVKFLSDKKMPPPPPDEQSYASDDDRENSPIQASPASLPKSPQSLKAIRPPFKEISVGEADSTQSEVPSQDVLLSSEEQSSALTDKPTQNKTGDQPQPYTYLPQQSVPKVESSTQARPMKTQSEFRTYGEWKKWKEQQLLNEALGFDINNPEDNTCDTTENNPNPSQPDNTSATGYPPTQNPRHSNIANPPPNFNTPNNSNAPQQANERVRKESRFTDRYPADEKIEDRRTQPDNTRFSRHDEQQKNDYRDRYGQQDDRYARNKDEKDSKLDRDERGKDRDSRYIREDGNSRDRFNREEKDGNSRDRFNRDDKDGNSRDRFNRENKEGNSRDRFNREDKDRIGRDRFNRDEKEGTSRDRFNRDDKDRHNQDRYEQDKRRENQGDPQRGEREKKIKMKFNAKSYSTEQDVLIKKILSNDIEDILAKEKLKKLEKKKDKSMRWKEYKKERLDKKMILDKVEEKLNKMKSGKKEAPGGKQSTEKDIIETIKTEPTIKITPDRKTSILKSFSDAYESELLPVVQVMQLSEDAVVNWKDLYKPPLPLEIKESKFNKTVEDAEQKDFVDSGKVTETNPDEKKCAVIESKDISATEEQVSDIKDAELKEGTSNSEPTVNESSAKIEQVPESANEPVDISIEHISTDNERPSESSGNELEEKGSDNNVFEVSKDVSGNEPKEEGTDEKVPKDFDGDEPKEGGSEEKAPEVSKDVCGDENKESACEHTVGAEASVDNECKESDKEVPVCPKDGENEKKELEENIENKETESDGLVIDKAADDVENKKSDSVIPNDADDDWSVDNSDNKEVEPKGEVNNPDVETSSIDIETADKTKLGNKSKQESVKTKKSKRDKKKVKLAEYREEDENDSDTVKEKSKEETKNQYKCEKNSEKTKQNEEKLKTTKQAKRVESDDSEGEKEIVTAKGQSKVDKPTKTAHKRNEGEIAIRSSLMSKPDLVQRDISKYFTTSDPKLLGGAQVLLIRCNSPGSEIAPKVKIGDFKLERMKQTKRNTKEEKLAPKSKKEKSKAFVDSSTEGDSEPSKESKLKEEIRSGPKSKKELSLKPKFKVKKDTTPEPTISKSAGSSSDSESEPNASRKLESKSKKIKPGPRSKAQKPSESSSDSEAEPNPPKKGKTKSEKSKPGPKSQKPSESSSDSQEERCPPKKETKIKMRKPGPKSKLQKTRGLYGNPLQNGGKNKYHKHHYPDRPC</sequence>
<feature type="compositionally biased region" description="Low complexity" evidence="1">
    <location>
        <begin position="1679"/>
        <end position="1693"/>
    </location>
</feature>
<feature type="region of interest" description="Disordered" evidence="1">
    <location>
        <begin position="752"/>
        <end position="1007"/>
    </location>
</feature>
<feature type="region of interest" description="Disordered" evidence="1">
    <location>
        <begin position="253"/>
        <end position="279"/>
    </location>
</feature>
<feature type="compositionally biased region" description="Basic and acidic residues" evidence="1">
    <location>
        <begin position="1202"/>
        <end position="1211"/>
    </location>
</feature>
<feature type="compositionally biased region" description="Basic and acidic residues" evidence="1">
    <location>
        <begin position="557"/>
        <end position="570"/>
    </location>
</feature>
<feature type="compositionally biased region" description="Basic and acidic residues" evidence="1">
    <location>
        <begin position="1639"/>
        <end position="1662"/>
    </location>
</feature>
<proteinExistence type="predicted"/>
<evidence type="ECO:0000313" key="2">
    <source>
        <dbReference type="EMBL" id="CAG6647379.1"/>
    </source>
</evidence>
<name>A0A8D8RA64_9HEMI</name>
<feature type="compositionally biased region" description="Polar residues" evidence="1">
    <location>
        <begin position="638"/>
        <end position="653"/>
    </location>
</feature>
<feature type="compositionally biased region" description="Basic residues" evidence="1">
    <location>
        <begin position="1703"/>
        <end position="1713"/>
    </location>
</feature>
<feature type="compositionally biased region" description="Basic residues" evidence="1">
    <location>
        <begin position="1447"/>
        <end position="1457"/>
    </location>
</feature>
<reference evidence="2" key="1">
    <citation type="submission" date="2021-05" db="EMBL/GenBank/DDBJ databases">
        <authorList>
            <person name="Alioto T."/>
            <person name="Alioto T."/>
            <person name="Gomez Garrido J."/>
        </authorList>
    </citation>
    <scope>NUCLEOTIDE SEQUENCE</scope>
</reference>
<feature type="compositionally biased region" description="Basic and acidic residues" evidence="1">
    <location>
        <begin position="1280"/>
        <end position="1325"/>
    </location>
</feature>
<feature type="compositionally biased region" description="Basic and acidic residues" evidence="1">
    <location>
        <begin position="1757"/>
        <end position="1769"/>
    </location>
</feature>
<feature type="compositionally biased region" description="Basic and acidic residues" evidence="1">
    <location>
        <begin position="1430"/>
        <end position="1446"/>
    </location>
</feature>
<evidence type="ECO:0000256" key="1">
    <source>
        <dbReference type="SAM" id="MobiDB-lite"/>
    </source>
</evidence>
<feature type="compositionally biased region" description="Basic and acidic residues" evidence="1">
    <location>
        <begin position="1405"/>
        <end position="1414"/>
    </location>
</feature>
<dbReference type="EMBL" id="HBUF01146641">
    <property type="protein sequence ID" value="CAG6647379.1"/>
    <property type="molecule type" value="Transcribed_RNA"/>
</dbReference>
<feature type="compositionally biased region" description="Polar residues" evidence="1">
    <location>
        <begin position="1212"/>
        <end position="1226"/>
    </location>
</feature>
<feature type="region of interest" description="Disordered" evidence="1">
    <location>
        <begin position="320"/>
        <end position="454"/>
    </location>
</feature>
<feature type="compositionally biased region" description="Basic and acidic residues" evidence="1">
    <location>
        <begin position="347"/>
        <end position="363"/>
    </location>
</feature>
<accession>A0A8D8RA64</accession>
<feature type="compositionally biased region" description="Acidic residues" evidence="1">
    <location>
        <begin position="385"/>
        <end position="394"/>
    </location>
</feature>
<feature type="region of interest" description="Disordered" evidence="1">
    <location>
        <begin position="18"/>
        <end position="38"/>
    </location>
</feature>
<feature type="compositionally biased region" description="Basic and acidic residues" evidence="1">
    <location>
        <begin position="1603"/>
        <end position="1618"/>
    </location>
</feature>
<feature type="compositionally biased region" description="Basic and acidic residues" evidence="1">
    <location>
        <begin position="325"/>
        <end position="336"/>
    </location>
</feature>
<feature type="compositionally biased region" description="Basic and acidic residues" evidence="1">
    <location>
        <begin position="1241"/>
        <end position="1253"/>
    </location>
</feature>
<feature type="compositionally biased region" description="Polar residues" evidence="1">
    <location>
        <begin position="760"/>
        <end position="793"/>
    </location>
</feature>
<feature type="region of interest" description="Disordered" evidence="1">
    <location>
        <begin position="481"/>
        <end position="517"/>
    </location>
</feature>
<feature type="compositionally biased region" description="Basic residues" evidence="1">
    <location>
        <begin position="1770"/>
        <end position="1782"/>
    </location>
</feature>
<feature type="region of interest" description="Disordered" evidence="1">
    <location>
        <begin position="1187"/>
        <end position="1544"/>
    </location>
</feature>
<feature type="compositionally biased region" description="Pro residues" evidence="1">
    <location>
        <begin position="269"/>
        <end position="279"/>
    </location>
</feature>
<feature type="compositionally biased region" description="Basic and acidic residues" evidence="1">
    <location>
        <begin position="1471"/>
        <end position="1544"/>
    </location>
</feature>
<feature type="region of interest" description="Disordered" evidence="1">
    <location>
        <begin position="542"/>
        <end position="738"/>
    </location>
</feature>
<feature type="compositionally biased region" description="Basic and acidic residues" evidence="1">
    <location>
        <begin position="406"/>
        <end position="428"/>
    </location>
</feature>
<feature type="compositionally biased region" description="Polar residues" evidence="1">
    <location>
        <begin position="670"/>
        <end position="734"/>
    </location>
</feature>
<feature type="compositionally biased region" description="Basic and acidic residues" evidence="1">
    <location>
        <begin position="817"/>
        <end position="1001"/>
    </location>
</feature>
<feature type="compositionally biased region" description="Basic residues" evidence="1">
    <location>
        <begin position="1797"/>
        <end position="1809"/>
    </location>
</feature>
<feature type="region of interest" description="Disordered" evidence="1">
    <location>
        <begin position="1073"/>
        <end position="1092"/>
    </location>
</feature>
<protein>
    <submittedName>
        <fullName evidence="2">Uncharacterized protein</fullName>
    </submittedName>
</protein>
<feature type="region of interest" description="Disordered" evidence="1">
    <location>
        <begin position="1603"/>
        <end position="1809"/>
    </location>
</feature>
<feature type="compositionally biased region" description="Basic and acidic residues" evidence="1">
    <location>
        <begin position="1337"/>
        <end position="1370"/>
    </location>
</feature>
<feature type="compositionally biased region" description="Basic and acidic residues" evidence="1">
    <location>
        <begin position="1378"/>
        <end position="1389"/>
    </location>
</feature>